<accession>A0ABQ0JCH3</accession>
<gene>
    <name evidence="2" type="ORF">JCM19239_369</name>
</gene>
<proteinExistence type="predicted"/>
<keyword evidence="3" id="KW-1185">Reference proteome</keyword>
<name>A0ABQ0JCH3_9VIBR</name>
<dbReference type="EMBL" id="BBMS01000018">
    <property type="protein sequence ID" value="GAL26462.1"/>
    <property type="molecule type" value="Genomic_DNA"/>
</dbReference>
<dbReference type="Proteomes" id="UP000029223">
    <property type="component" value="Unassembled WGS sequence"/>
</dbReference>
<protein>
    <recommendedName>
        <fullName evidence="4">AttH component of AttEFGH ABC transport system</fullName>
    </recommendedName>
</protein>
<reference evidence="3" key="1">
    <citation type="submission" date="2014-09" db="EMBL/GenBank/DDBJ databases">
        <title>Vibrio variabilis JCM 19239. (C206) whole genome shotgun sequence.</title>
        <authorList>
            <person name="Sawabe T."/>
            <person name="Meirelles P."/>
            <person name="Nakanishi M."/>
            <person name="Sayaka M."/>
            <person name="Hattori M."/>
            <person name="Ohkuma M."/>
        </authorList>
    </citation>
    <scope>NUCLEOTIDE SEQUENCE [LARGE SCALE GENOMIC DNA]</scope>
    <source>
        <strain evidence="3">JCM 19239</strain>
    </source>
</reference>
<keyword evidence="1" id="KW-0472">Membrane</keyword>
<evidence type="ECO:0000313" key="2">
    <source>
        <dbReference type="EMBL" id="GAL26462.1"/>
    </source>
</evidence>
<feature type="transmembrane region" description="Helical" evidence="1">
    <location>
        <begin position="12"/>
        <end position="34"/>
    </location>
</feature>
<evidence type="ECO:0000313" key="3">
    <source>
        <dbReference type="Proteomes" id="UP000029223"/>
    </source>
</evidence>
<keyword evidence="1" id="KW-1133">Transmembrane helix</keyword>
<organism evidence="2 3">
    <name type="scientific">Vibrio variabilis</name>
    <dbReference type="NCBI Taxonomy" id="990271"/>
    <lineage>
        <taxon>Bacteria</taxon>
        <taxon>Pseudomonadati</taxon>
        <taxon>Pseudomonadota</taxon>
        <taxon>Gammaproteobacteria</taxon>
        <taxon>Vibrionales</taxon>
        <taxon>Vibrionaceae</taxon>
        <taxon>Vibrio</taxon>
    </lineage>
</organism>
<sequence length="165" mass="19437">MFFNRLRLTRRRWNTVLIVAITFFMLMVSAPTLIKQYLLEPSAHMGQGYVLDPTADPIEINYAGIQFYLQNGVWRAIPEKWDAQASNVIERWRGIRGTPVDVETYQKLRPAFETSMTIEVWYQDIEEPQRVTAYPLNKFWLLSTFDSQWVAVSFDNNQLLPERTQ</sequence>
<comment type="caution">
    <text evidence="2">The sequence shown here is derived from an EMBL/GenBank/DDBJ whole genome shotgun (WGS) entry which is preliminary data.</text>
</comment>
<evidence type="ECO:0008006" key="4">
    <source>
        <dbReference type="Google" id="ProtNLM"/>
    </source>
</evidence>
<keyword evidence="1" id="KW-0812">Transmembrane</keyword>
<evidence type="ECO:0000256" key="1">
    <source>
        <dbReference type="SAM" id="Phobius"/>
    </source>
</evidence>